<organism evidence="3 4">
    <name type="scientific">Chironomus riparius</name>
    <dbReference type="NCBI Taxonomy" id="315576"/>
    <lineage>
        <taxon>Eukaryota</taxon>
        <taxon>Metazoa</taxon>
        <taxon>Ecdysozoa</taxon>
        <taxon>Arthropoda</taxon>
        <taxon>Hexapoda</taxon>
        <taxon>Insecta</taxon>
        <taxon>Pterygota</taxon>
        <taxon>Neoptera</taxon>
        <taxon>Endopterygota</taxon>
        <taxon>Diptera</taxon>
        <taxon>Nematocera</taxon>
        <taxon>Chironomoidea</taxon>
        <taxon>Chironomidae</taxon>
        <taxon>Chironominae</taxon>
        <taxon>Chironomus</taxon>
    </lineage>
</organism>
<keyword evidence="2" id="KW-0812">Transmembrane</keyword>
<evidence type="ECO:0000256" key="1">
    <source>
        <dbReference type="SAM" id="MobiDB-lite"/>
    </source>
</evidence>
<keyword evidence="2" id="KW-0472">Membrane</keyword>
<evidence type="ECO:0000256" key="2">
    <source>
        <dbReference type="SAM" id="Phobius"/>
    </source>
</evidence>
<dbReference type="AlphaFoldDB" id="A0A9N9S7J8"/>
<feature type="compositionally biased region" description="Polar residues" evidence="1">
    <location>
        <begin position="101"/>
        <end position="111"/>
    </location>
</feature>
<name>A0A9N9S7J8_9DIPT</name>
<proteinExistence type="predicted"/>
<gene>
    <name evidence="3" type="ORF">CHIRRI_LOCUS13018</name>
</gene>
<evidence type="ECO:0000313" key="4">
    <source>
        <dbReference type="Proteomes" id="UP001153620"/>
    </source>
</evidence>
<feature type="transmembrane region" description="Helical" evidence="2">
    <location>
        <begin position="29"/>
        <end position="50"/>
    </location>
</feature>
<dbReference type="EMBL" id="OU895880">
    <property type="protein sequence ID" value="CAG9810201.1"/>
    <property type="molecule type" value="Genomic_DNA"/>
</dbReference>
<accession>A0A9N9S7J8</accession>
<dbReference type="Proteomes" id="UP001153620">
    <property type="component" value="Chromosome 4"/>
</dbReference>
<sequence>MIQSVENKLNRKINAKFEELKATGTKPDAFPYIITFLLFFILLAQIIIIFHCKQPSNPTIEASKPQIIESNNVTTVSQLDDDDTPDQLPRRDNEPLEATDYYNSNESQSNAGHDIPKYNNLGYANDIYGTNIVEDLYSEEVSPNRMQNRERINEESSLYAVVFKPQRN</sequence>
<reference evidence="3" key="1">
    <citation type="submission" date="2022-01" db="EMBL/GenBank/DDBJ databases">
        <authorList>
            <person name="King R."/>
        </authorList>
    </citation>
    <scope>NUCLEOTIDE SEQUENCE</scope>
</reference>
<protein>
    <submittedName>
        <fullName evidence="3">Uncharacterized protein</fullName>
    </submittedName>
</protein>
<evidence type="ECO:0000313" key="3">
    <source>
        <dbReference type="EMBL" id="CAG9810201.1"/>
    </source>
</evidence>
<feature type="region of interest" description="Disordered" evidence="1">
    <location>
        <begin position="71"/>
        <end position="114"/>
    </location>
</feature>
<keyword evidence="2" id="KW-1133">Transmembrane helix</keyword>
<reference evidence="3" key="2">
    <citation type="submission" date="2022-10" db="EMBL/GenBank/DDBJ databases">
        <authorList>
            <consortium name="ENA_rothamsted_submissions"/>
            <consortium name="culmorum"/>
            <person name="King R."/>
        </authorList>
    </citation>
    <scope>NUCLEOTIDE SEQUENCE</scope>
</reference>
<keyword evidence="4" id="KW-1185">Reference proteome</keyword>